<dbReference type="Gene3D" id="3.20.20.330">
    <property type="entry name" value="Homocysteine-binding-like domain"/>
    <property type="match status" value="1"/>
</dbReference>
<dbReference type="PANTHER" id="PTHR11103:SF18">
    <property type="entry name" value="SLR1189 PROTEIN"/>
    <property type="match status" value="1"/>
</dbReference>
<keyword evidence="6" id="KW-0274">FAD</keyword>
<feature type="binding site" evidence="8">
    <location>
        <position position="221"/>
    </location>
    <ligand>
        <name>Zn(2+)</name>
        <dbReference type="ChEBI" id="CHEBI:29105"/>
    </ligand>
</feature>
<evidence type="ECO:0000256" key="4">
    <source>
        <dbReference type="ARBA" id="ARBA00022630"/>
    </source>
</evidence>
<dbReference type="InterPro" id="IPR029041">
    <property type="entry name" value="FAD-linked_oxidoreductase-like"/>
</dbReference>
<accession>A0A1N7NHJ5</accession>
<evidence type="ECO:0000256" key="8">
    <source>
        <dbReference type="PROSITE-ProRule" id="PRU00333"/>
    </source>
</evidence>
<feature type="binding site" evidence="8">
    <location>
        <position position="287"/>
    </location>
    <ligand>
        <name>Zn(2+)</name>
        <dbReference type="ChEBI" id="CHEBI:29105"/>
    </ligand>
</feature>
<evidence type="ECO:0000256" key="2">
    <source>
        <dbReference type="ARBA" id="ARBA00004777"/>
    </source>
</evidence>
<feature type="binding site" evidence="8">
    <location>
        <position position="288"/>
    </location>
    <ligand>
        <name>Zn(2+)</name>
        <dbReference type="ChEBI" id="CHEBI:29105"/>
    </ligand>
</feature>
<reference evidence="11" key="1">
    <citation type="submission" date="2017-01" db="EMBL/GenBank/DDBJ databases">
        <authorList>
            <person name="Varghese N."/>
            <person name="Submissions S."/>
        </authorList>
    </citation>
    <scope>NUCLEOTIDE SEQUENCE [LARGE SCALE GENOMIC DNA]</scope>
    <source>
        <strain evidence="11">DSM 16176</strain>
    </source>
</reference>
<dbReference type="CDD" id="cd00537">
    <property type="entry name" value="MTHFR"/>
    <property type="match status" value="1"/>
</dbReference>
<dbReference type="GO" id="GO:0032259">
    <property type="term" value="P:methylation"/>
    <property type="evidence" value="ECO:0007669"/>
    <property type="project" value="UniProtKB-KW"/>
</dbReference>
<dbReference type="SUPFAM" id="SSF82282">
    <property type="entry name" value="Homocysteine S-methyltransferase"/>
    <property type="match status" value="1"/>
</dbReference>
<dbReference type="Pfam" id="PF02574">
    <property type="entry name" value="S-methyl_trans"/>
    <property type="match status" value="1"/>
</dbReference>
<dbReference type="NCBIfam" id="NF006396">
    <property type="entry name" value="PRK08645.1"/>
    <property type="match status" value="1"/>
</dbReference>
<name>A0A1N7NHJ5_9BACL</name>
<keyword evidence="4" id="KW-0285">Flavoprotein</keyword>
<evidence type="ECO:0000256" key="5">
    <source>
        <dbReference type="ARBA" id="ARBA00022679"/>
    </source>
</evidence>
<dbReference type="STRING" id="252246.SAMN05421799_108133"/>
<protein>
    <submittedName>
        <fullName evidence="10">Homocysteine S-methyltransferase</fullName>
    </submittedName>
</protein>
<keyword evidence="5 8" id="KW-0808">Transferase</keyword>
<comment type="cofactor">
    <cofactor evidence="8">
        <name>Zn(2+)</name>
        <dbReference type="ChEBI" id="CHEBI:29105"/>
    </cofactor>
</comment>
<dbReference type="GO" id="GO:0004489">
    <property type="term" value="F:methylenetetrahydrofolate reductase [NAD(P)H] activity"/>
    <property type="evidence" value="ECO:0007669"/>
    <property type="project" value="InterPro"/>
</dbReference>
<comment type="pathway">
    <text evidence="2">One-carbon metabolism; tetrahydrofolate interconversion.</text>
</comment>
<dbReference type="InterPro" id="IPR036589">
    <property type="entry name" value="HCY_dom_sf"/>
</dbReference>
<evidence type="ECO:0000256" key="1">
    <source>
        <dbReference type="ARBA" id="ARBA00001974"/>
    </source>
</evidence>
<evidence type="ECO:0000259" key="9">
    <source>
        <dbReference type="PROSITE" id="PS50970"/>
    </source>
</evidence>
<keyword evidence="7" id="KW-0560">Oxidoreductase</keyword>
<dbReference type="GO" id="GO:0008168">
    <property type="term" value="F:methyltransferase activity"/>
    <property type="evidence" value="ECO:0007669"/>
    <property type="project" value="UniProtKB-UniRule"/>
</dbReference>
<dbReference type="EMBL" id="FTOO01000008">
    <property type="protein sequence ID" value="SIS97782.1"/>
    <property type="molecule type" value="Genomic_DNA"/>
</dbReference>
<dbReference type="GO" id="GO:0035999">
    <property type="term" value="P:tetrahydrofolate interconversion"/>
    <property type="evidence" value="ECO:0007669"/>
    <property type="project" value="UniProtKB-UniPathway"/>
</dbReference>
<dbReference type="SUPFAM" id="SSF51730">
    <property type="entry name" value="FAD-linked oxidoreductase"/>
    <property type="match status" value="1"/>
</dbReference>
<dbReference type="PROSITE" id="PS50970">
    <property type="entry name" value="HCY"/>
    <property type="match status" value="1"/>
</dbReference>
<keyword evidence="8" id="KW-0862">Zinc</keyword>
<sequence length="642" mass="69394">MTDAVWRRWDRPPRDIEGPLGACVLFDGAMSTYVHQLGVPIGTPVEQLNLTAPDLVARVHRQYVEAGCTVVQTNTFMANRMALERHGLTVHVGDLNRRGVEIARSAARDEASVYGTMGPAMGGYRYGALLQDEERAVLASVYREQAEALVGAGVDGLILETFPDLEEALVAIAAVRPIVGDLPLVVNLSPEEIGVTRDGVPLQDAFRRVREAGADVVGLNCRLGPYGILRSYEQAGLEQGGPYAAVPNAGILQRSERDEIAYTGDTQDFSRLMLRIAQMGVRWLGGCCGTTPEYIRALREALLRADGGRTGVLIPAGARDSAERTRVTRSVDGAHDGPSVVDIAREKKAIVVELDPPKHLSIARFLQGAEALAAAGADLVTMADNSLGSVRVSNMALASLLKQQQIEPLVHVTCRDRNLIGQQSHLMGLAVLGIRNVLLVTGDPSRYGELPGATSVYDVSSMDLTKMVRRLNEGVGFSGQPLKHPSRFVIGTAFNPHVHNFAKAVDRLRRKVEAGADFVMTQPVFDPELMEAIADATRDLGVPVFIGIMPLTSARNAEFLHYQVPGIRLSEEALRRMQEAAPDEALAVGEAIARELVETAVRLFPGLYLVTPFLRFEMTVRLTQYARALEASLVGSSGASTS</sequence>
<dbReference type="Pfam" id="PF02219">
    <property type="entry name" value="MTHFR"/>
    <property type="match status" value="1"/>
</dbReference>
<dbReference type="UniPathway" id="UPA00193"/>
<dbReference type="InterPro" id="IPR003171">
    <property type="entry name" value="Mehydrof_redctse-like"/>
</dbReference>
<dbReference type="RefSeq" id="WP_076347800.1">
    <property type="nucleotide sequence ID" value="NZ_FTOO01000008.1"/>
</dbReference>
<evidence type="ECO:0000313" key="11">
    <source>
        <dbReference type="Proteomes" id="UP000186156"/>
    </source>
</evidence>
<dbReference type="GO" id="GO:0006555">
    <property type="term" value="P:methionine metabolic process"/>
    <property type="evidence" value="ECO:0007669"/>
    <property type="project" value="InterPro"/>
</dbReference>
<comment type="cofactor">
    <cofactor evidence="1">
        <name>FAD</name>
        <dbReference type="ChEBI" id="CHEBI:57692"/>
    </cofactor>
</comment>
<evidence type="ECO:0000256" key="3">
    <source>
        <dbReference type="ARBA" id="ARBA00022603"/>
    </source>
</evidence>
<dbReference type="AlphaFoldDB" id="A0A1N7NHJ5"/>
<dbReference type="Gene3D" id="3.20.20.220">
    <property type="match status" value="1"/>
</dbReference>
<dbReference type="Proteomes" id="UP000186156">
    <property type="component" value="Unassembled WGS sequence"/>
</dbReference>
<dbReference type="PANTHER" id="PTHR11103">
    <property type="entry name" value="SLR1189 PROTEIN"/>
    <property type="match status" value="1"/>
</dbReference>
<feature type="domain" description="Hcy-binding" evidence="9">
    <location>
        <begin position="12"/>
        <end position="302"/>
    </location>
</feature>
<dbReference type="GO" id="GO:0046872">
    <property type="term" value="F:metal ion binding"/>
    <property type="evidence" value="ECO:0007669"/>
    <property type="project" value="UniProtKB-KW"/>
</dbReference>
<keyword evidence="11" id="KW-1185">Reference proteome</keyword>
<organism evidence="10 11">
    <name type="scientific">Alicyclobacillus vulcanalis</name>
    <dbReference type="NCBI Taxonomy" id="252246"/>
    <lineage>
        <taxon>Bacteria</taxon>
        <taxon>Bacillati</taxon>
        <taxon>Bacillota</taxon>
        <taxon>Bacilli</taxon>
        <taxon>Bacillales</taxon>
        <taxon>Alicyclobacillaceae</taxon>
        <taxon>Alicyclobacillus</taxon>
    </lineage>
</organism>
<keyword evidence="8" id="KW-0479">Metal-binding</keyword>
<gene>
    <name evidence="10" type="ORF">SAMN05421799_108133</name>
</gene>
<evidence type="ECO:0000313" key="10">
    <source>
        <dbReference type="EMBL" id="SIS97782.1"/>
    </source>
</evidence>
<evidence type="ECO:0000256" key="6">
    <source>
        <dbReference type="ARBA" id="ARBA00022827"/>
    </source>
</evidence>
<keyword evidence="3 8" id="KW-0489">Methyltransferase</keyword>
<evidence type="ECO:0000256" key="7">
    <source>
        <dbReference type="ARBA" id="ARBA00023002"/>
    </source>
</evidence>
<proteinExistence type="predicted"/>
<dbReference type="InterPro" id="IPR003726">
    <property type="entry name" value="HCY_dom"/>
</dbReference>
<dbReference type="OrthoDB" id="9803687at2"/>